<evidence type="ECO:0000313" key="5">
    <source>
        <dbReference type="EMBL" id="MDH1053184.1"/>
    </source>
</evidence>
<gene>
    <name evidence="6" type="ORF">E6Q69_06920</name>
    <name evidence="2" type="ORF">KAM435_18640</name>
    <name evidence="3" type="ORF">KAM436_25160</name>
    <name evidence="5" type="ORF">N5C05_00245</name>
    <name evidence="4" type="ORF">N7380_05425</name>
</gene>
<dbReference type="AlphaFoldDB" id="A0A142IQS3"/>
<dbReference type="Proteomes" id="UP000887228">
    <property type="component" value="Unassembled WGS sequence"/>
</dbReference>
<name>A0A142IQS3_AQUAC</name>
<organism evidence="2 8">
    <name type="scientific">Aquipseudomonas alcaligenes</name>
    <name type="common">Pseudomonas alcaligenes</name>
    <dbReference type="NCBI Taxonomy" id="43263"/>
    <lineage>
        <taxon>Bacteria</taxon>
        <taxon>Pseudomonadati</taxon>
        <taxon>Pseudomonadota</taxon>
        <taxon>Gammaproteobacteria</taxon>
        <taxon>Pseudomonadales</taxon>
        <taxon>Pseudomonadaceae</taxon>
        <taxon>Aquipseudomonas</taxon>
    </lineage>
</organism>
<dbReference type="Proteomes" id="UP001158730">
    <property type="component" value="Unassembled WGS sequence"/>
</dbReference>
<dbReference type="GeneID" id="42930100"/>
<evidence type="ECO:0000313" key="4">
    <source>
        <dbReference type="EMBL" id="MDH0141749.1"/>
    </source>
</evidence>
<dbReference type="EMBL" id="SSFO01000115">
    <property type="protein sequence ID" value="TXI33269.1"/>
    <property type="molecule type" value="Genomic_DNA"/>
</dbReference>
<proteinExistence type="predicted"/>
<reference evidence="4" key="3">
    <citation type="submission" date="2022-09" db="EMBL/GenBank/DDBJ databases">
        <title>Intensive care unit water sources are persistently colonized with multi-drug resistant bacteria and are the site of extensive horizontal gene transfer of antibiotic resistance genes.</title>
        <authorList>
            <person name="Diorio-Toth L."/>
        </authorList>
    </citation>
    <scope>NUCLEOTIDE SEQUENCE</scope>
    <source>
        <strain evidence="5">GD03990</strain>
        <strain evidence="4">GD04146</strain>
    </source>
</reference>
<evidence type="ECO:0000313" key="9">
    <source>
        <dbReference type="Proteomes" id="UP000887228"/>
    </source>
</evidence>
<dbReference type="PROSITE" id="PS51257">
    <property type="entry name" value="PROKAR_LIPOPROTEIN"/>
    <property type="match status" value="1"/>
</dbReference>
<dbReference type="EMBL" id="JAOBYN010000001">
    <property type="protein sequence ID" value="MDH1053184.1"/>
    <property type="molecule type" value="Genomic_DNA"/>
</dbReference>
<protein>
    <recommendedName>
        <fullName evidence="10">Lipoprotein</fullName>
    </recommendedName>
</protein>
<dbReference type="EMBL" id="JAODZF010000002">
    <property type="protein sequence ID" value="MDH0141749.1"/>
    <property type="molecule type" value="Genomic_DNA"/>
</dbReference>
<evidence type="ECO:0000313" key="6">
    <source>
        <dbReference type="EMBL" id="TXI33269.1"/>
    </source>
</evidence>
<evidence type="ECO:0000313" key="3">
    <source>
        <dbReference type="EMBL" id="GIZ93548.1"/>
    </source>
</evidence>
<keyword evidence="1" id="KW-0732">Signal</keyword>
<dbReference type="KEGG" id="palc:A0T30_09900"/>
<dbReference type="EMBL" id="BPMT01000008">
    <property type="protein sequence ID" value="GIZ93548.1"/>
    <property type="molecule type" value="Genomic_DNA"/>
</dbReference>
<feature type="chain" id="PRO_5044368558" description="Lipoprotein" evidence="1">
    <location>
        <begin position="21"/>
        <end position="128"/>
    </location>
</feature>
<feature type="signal peptide" evidence="1">
    <location>
        <begin position="1"/>
        <end position="20"/>
    </location>
</feature>
<dbReference type="EMBL" id="BPMS01000006">
    <property type="protein sequence ID" value="GIZ88537.1"/>
    <property type="molecule type" value="Genomic_DNA"/>
</dbReference>
<accession>A0A142IQS3</accession>
<reference evidence="6 7" key="1">
    <citation type="submission" date="2018-09" db="EMBL/GenBank/DDBJ databases">
        <title>Metagenome Assembled Genomes from an Advanced Water Purification Facility.</title>
        <authorList>
            <person name="Stamps B.W."/>
            <person name="Spear J.R."/>
        </authorList>
    </citation>
    <scope>NUCLEOTIDE SEQUENCE [LARGE SCALE GENOMIC DNA]</scope>
    <source>
        <strain evidence="6">Bin_52_1</strain>
    </source>
</reference>
<dbReference type="Proteomes" id="UP001158058">
    <property type="component" value="Unassembled WGS sequence"/>
</dbReference>
<dbReference type="Proteomes" id="UP000321110">
    <property type="component" value="Unassembled WGS sequence"/>
</dbReference>
<comment type="caution">
    <text evidence="2">The sequence shown here is derived from an EMBL/GenBank/DDBJ whole genome shotgun (WGS) entry which is preliminary data.</text>
</comment>
<dbReference type="RefSeq" id="WP_021699654.1">
    <property type="nucleotide sequence ID" value="NZ_AP024354.1"/>
</dbReference>
<sequence length="128" mass="13660">MHHKLMTFLLLAMLAGCAQPQLEQPKANGAYLVIEGGAAWAVLVRDGKRVEEAGRVLDVVKLPGQESSIAASYVIETPNCGRLQWLTERGGEGEVTRLAHGAGEALERPGCSIASDLSRAWTALDYSG</sequence>
<evidence type="ECO:0008006" key="10">
    <source>
        <dbReference type="Google" id="ProtNLM"/>
    </source>
</evidence>
<evidence type="ECO:0000313" key="2">
    <source>
        <dbReference type="EMBL" id="GIZ88537.1"/>
    </source>
</evidence>
<dbReference type="Proteomes" id="UP000887212">
    <property type="component" value="Unassembled WGS sequence"/>
</dbReference>
<evidence type="ECO:0000313" key="8">
    <source>
        <dbReference type="Proteomes" id="UP000887212"/>
    </source>
</evidence>
<reference evidence="2 9" key="2">
    <citation type="submission" date="2021-07" db="EMBL/GenBank/DDBJ databases">
        <title>Whole genome sequencing of carbapenem-resistant Pseudomonas spp. isolated in Japan.</title>
        <authorList>
            <person name="Suzuki M."/>
            <person name="Maehana S."/>
            <person name="Kitasato H."/>
        </authorList>
    </citation>
    <scope>NUCLEOTIDE SEQUENCE</scope>
    <source>
        <strain evidence="2">KAM435</strain>
        <strain evidence="3 9">KAM436</strain>
    </source>
</reference>
<evidence type="ECO:0000256" key="1">
    <source>
        <dbReference type="SAM" id="SignalP"/>
    </source>
</evidence>
<evidence type="ECO:0000313" key="7">
    <source>
        <dbReference type="Proteomes" id="UP000321110"/>
    </source>
</evidence>